<dbReference type="EMBL" id="OA566817">
    <property type="protein sequence ID" value="CAD7199521.1"/>
    <property type="molecule type" value="Genomic_DNA"/>
</dbReference>
<dbReference type="PANTHER" id="PTHR32344">
    <property type="entry name" value="U1-TYPE DOMAIN-CONTAINING PROTEIN"/>
    <property type="match status" value="1"/>
</dbReference>
<reference evidence="1" key="1">
    <citation type="submission" date="2020-11" db="EMBL/GenBank/DDBJ databases">
        <authorList>
            <person name="Tran Van P."/>
        </authorList>
    </citation>
    <scope>NUCLEOTIDE SEQUENCE</scope>
</reference>
<evidence type="ECO:0000313" key="1">
    <source>
        <dbReference type="EMBL" id="CAD7199521.1"/>
    </source>
</evidence>
<proteinExistence type="predicted"/>
<accession>A0A7R8VJ60</accession>
<gene>
    <name evidence="1" type="ORF">TDIB3V08_LOCUS5769</name>
</gene>
<protein>
    <submittedName>
        <fullName evidence="1">Uncharacterized protein</fullName>
    </submittedName>
</protein>
<name>A0A7R8VJ60_TIMDO</name>
<dbReference type="PANTHER" id="PTHR32344:SF1">
    <property type="entry name" value="U1-TYPE DOMAIN-CONTAINING PROTEIN"/>
    <property type="match status" value="1"/>
</dbReference>
<dbReference type="GO" id="GO:0006357">
    <property type="term" value="P:regulation of transcription by RNA polymerase II"/>
    <property type="evidence" value="ECO:0007669"/>
    <property type="project" value="InterPro"/>
</dbReference>
<dbReference type="GO" id="GO:0003690">
    <property type="term" value="F:double-stranded DNA binding"/>
    <property type="evidence" value="ECO:0007669"/>
    <property type="project" value="InterPro"/>
</dbReference>
<sequence length="182" mass="20426">MEPPLKKKESFEERTDSIEWKRRDACEKHIKNKGHIKQVQASLTTGVKRQLSIEGAIQAQKKAKDDKVEFIMDTTEMFLKANIPIEKLDNPVVRSWMGKYIKGSGDLPSASWLRREYVPKCGALAKENIKVSLANKSVAIFCDETTDRRRTSELISNATNTGGHNVSGVGLTVASQKKPRKI</sequence>
<dbReference type="AlphaFoldDB" id="A0A7R8VJ60"/>
<dbReference type="InterPro" id="IPR033375">
    <property type="entry name" value="Cggbp1"/>
</dbReference>
<organism evidence="1">
    <name type="scientific">Timema douglasi</name>
    <name type="common">Walking stick</name>
    <dbReference type="NCBI Taxonomy" id="61478"/>
    <lineage>
        <taxon>Eukaryota</taxon>
        <taxon>Metazoa</taxon>
        <taxon>Ecdysozoa</taxon>
        <taxon>Arthropoda</taxon>
        <taxon>Hexapoda</taxon>
        <taxon>Insecta</taxon>
        <taxon>Pterygota</taxon>
        <taxon>Neoptera</taxon>
        <taxon>Polyneoptera</taxon>
        <taxon>Phasmatodea</taxon>
        <taxon>Timematodea</taxon>
        <taxon>Timematoidea</taxon>
        <taxon>Timematidae</taxon>
        <taxon>Timema</taxon>
    </lineage>
</organism>
<dbReference type="GO" id="GO:0005634">
    <property type="term" value="C:nucleus"/>
    <property type="evidence" value="ECO:0007669"/>
    <property type="project" value="InterPro"/>
</dbReference>